<reference evidence="12" key="1">
    <citation type="journal article" date="2015" name="Nature">
        <title>Complex archaea that bridge the gap between prokaryotes and eukaryotes.</title>
        <authorList>
            <person name="Spang A."/>
            <person name="Saw J.H."/>
            <person name="Jorgensen S.L."/>
            <person name="Zaremba-Niedzwiedzka K."/>
            <person name="Martijn J."/>
            <person name="Lind A.E."/>
            <person name="van Eijk R."/>
            <person name="Schleper C."/>
            <person name="Guy L."/>
            <person name="Ettema T.J."/>
        </authorList>
    </citation>
    <scope>NUCLEOTIDE SEQUENCE</scope>
</reference>
<accession>A0A0F8WEV5</accession>
<comment type="cofactor">
    <cofactor evidence="2">
        <name>[4Fe-4S] cluster</name>
        <dbReference type="ChEBI" id="CHEBI:49883"/>
    </cofactor>
</comment>
<keyword evidence="4" id="KW-0813">Transport</keyword>
<feature type="non-terminal residue" evidence="12">
    <location>
        <position position="1"/>
    </location>
</feature>
<feature type="domain" description="Respiratory nitrate reductase beta C-terminal" evidence="11">
    <location>
        <begin position="54"/>
        <end position="96"/>
    </location>
</feature>
<dbReference type="EMBL" id="LAZR01065665">
    <property type="protein sequence ID" value="KKK55083.1"/>
    <property type="molecule type" value="Genomic_DNA"/>
</dbReference>
<keyword evidence="9" id="KW-0408">Iron</keyword>
<evidence type="ECO:0000256" key="4">
    <source>
        <dbReference type="ARBA" id="ARBA00022448"/>
    </source>
</evidence>
<dbReference type="GO" id="GO:0051539">
    <property type="term" value="F:4 iron, 4 sulfur cluster binding"/>
    <property type="evidence" value="ECO:0007669"/>
    <property type="project" value="UniProtKB-KW"/>
</dbReference>
<gene>
    <name evidence="12" type="ORF">LCGC14_3078170</name>
</gene>
<dbReference type="AlphaFoldDB" id="A0A0F8WEV5"/>
<keyword evidence="8" id="KW-0249">Electron transport</keyword>
<dbReference type="InterPro" id="IPR029263">
    <property type="entry name" value="Nitr_red_bet_C"/>
</dbReference>
<dbReference type="GO" id="GO:0016020">
    <property type="term" value="C:membrane"/>
    <property type="evidence" value="ECO:0007669"/>
    <property type="project" value="TreeGrafter"/>
</dbReference>
<evidence type="ECO:0000256" key="8">
    <source>
        <dbReference type="ARBA" id="ARBA00022982"/>
    </source>
</evidence>
<dbReference type="GO" id="GO:0030313">
    <property type="term" value="C:cell envelope"/>
    <property type="evidence" value="ECO:0007669"/>
    <property type="project" value="UniProtKB-SubCell"/>
</dbReference>
<comment type="caution">
    <text evidence="12">The sequence shown here is derived from an EMBL/GenBank/DDBJ whole genome shotgun (WGS) entry which is preliminary data.</text>
</comment>
<keyword evidence="10" id="KW-0411">Iron-sulfur</keyword>
<keyword evidence="6" id="KW-0479">Metal-binding</keyword>
<evidence type="ECO:0000256" key="10">
    <source>
        <dbReference type="ARBA" id="ARBA00023014"/>
    </source>
</evidence>
<dbReference type="Gene3D" id="1.10.3650.10">
    <property type="entry name" value="nitrate reductase domain like"/>
    <property type="match status" value="1"/>
</dbReference>
<comment type="cofactor">
    <cofactor evidence="1">
        <name>[3Fe-4S] cluster</name>
        <dbReference type="ChEBI" id="CHEBI:21137"/>
    </cofactor>
</comment>
<evidence type="ECO:0000256" key="6">
    <source>
        <dbReference type="ARBA" id="ARBA00022723"/>
    </source>
</evidence>
<evidence type="ECO:0000259" key="11">
    <source>
        <dbReference type="Pfam" id="PF14711"/>
    </source>
</evidence>
<name>A0A0F8WEV5_9ZZZZ</name>
<evidence type="ECO:0000313" key="12">
    <source>
        <dbReference type="EMBL" id="KKK55083.1"/>
    </source>
</evidence>
<organism evidence="12">
    <name type="scientific">marine sediment metagenome</name>
    <dbReference type="NCBI Taxonomy" id="412755"/>
    <lineage>
        <taxon>unclassified sequences</taxon>
        <taxon>metagenomes</taxon>
        <taxon>ecological metagenomes</taxon>
    </lineage>
</organism>
<keyword evidence="5" id="KW-0004">4Fe-4S</keyword>
<sequence>TVVAAARKSGISDDWIAAAQKSPVYRFVKEWELALPLHPEFRTLPMLFYIPPLLPVIASTKNGNYDLAEGEFFGNTENARIPMKYMANLFTAGNVEVPLNLFQDFYDVIKNNEETTPVSRPTFKTGYDEMKILAAMVNSQRSRQWARVKW</sequence>
<dbReference type="GO" id="GO:0009061">
    <property type="term" value="P:anaerobic respiration"/>
    <property type="evidence" value="ECO:0007669"/>
    <property type="project" value="TreeGrafter"/>
</dbReference>
<dbReference type="PANTHER" id="PTHR43518:SF1">
    <property type="entry name" value="RESPIRATORY NITRATE REDUCTASE 1 BETA CHAIN"/>
    <property type="match status" value="1"/>
</dbReference>
<protein>
    <recommendedName>
        <fullName evidence="11">Respiratory nitrate reductase beta C-terminal domain-containing protein</fullName>
    </recommendedName>
</protein>
<dbReference type="SUPFAM" id="SSF54862">
    <property type="entry name" value="4Fe-4S ferredoxins"/>
    <property type="match status" value="1"/>
</dbReference>
<evidence type="ECO:0000256" key="9">
    <source>
        <dbReference type="ARBA" id="ARBA00023004"/>
    </source>
</evidence>
<dbReference type="InterPro" id="IPR038262">
    <property type="entry name" value="Nitr_red_bet_C_sf"/>
</dbReference>
<evidence type="ECO:0000256" key="7">
    <source>
        <dbReference type="ARBA" id="ARBA00022737"/>
    </source>
</evidence>
<dbReference type="PANTHER" id="PTHR43518">
    <property type="entry name" value="NITRATE REDUCTASE BETA SUBUNIT"/>
    <property type="match status" value="1"/>
</dbReference>
<keyword evidence="7" id="KW-0677">Repeat</keyword>
<dbReference type="GO" id="GO:0009055">
    <property type="term" value="F:electron transfer activity"/>
    <property type="evidence" value="ECO:0007669"/>
    <property type="project" value="TreeGrafter"/>
</dbReference>
<evidence type="ECO:0000256" key="1">
    <source>
        <dbReference type="ARBA" id="ARBA00001927"/>
    </source>
</evidence>
<evidence type="ECO:0000256" key="2">
    <source>
        <dbReference type="ARBA" id="ARBA00001966"/>
    </source>
</evidence>
<dbReference type="GO" id="GO:0046872">
    <property type="term" value="F:metal ion binding"/>
    <property type="evidence" value="ECO:0007669"/>
    <property type="project" value="UniProtKB-KW"/>
</dbReference>
<comment type="subcellular location">
    <subcellularLocation>
        <location evidence="3">Cell envelope</location>
    </subcellularLocation>
</comment>
<evidence type="ECO:0000256" key="5">
    <source>
        <dbReference type="ARBA" id="ARBA00022485"/>
    </source>
</evidence>
<dbReference type="Gene3D" id="3.30.70.20">
    <property type="match status" value="1"/>
</dbReference>
<evidence type="ECO:0000256" key="3">
    <source>
        <dbReference type="ARBA" id="ARBA00004196"/>
    </source>
</evidence>
<dbReference type="Pfam" id="PF14711">
    <property type="entry name" value="Nitr_red_bet_C"/>
    <property type="match status" value="1"/>
</dbReference>
<proteinExistence type="predicted"/>